<dbReference type="EMBL" id="QQBB01000003">
    <property type="protein sequence ID" value="RDI60086.1"/>
    <property type="molecule type" value="Genomic_DNA"/>
</dbReference>
<dbReference type="Pfam" id="PF06568">
    <property type="entry name" value="YjiS-like"/>
    <property type="match status" value="1"/>
</dbReference>
<dbReference type="RefSeq" id="WP_114769789.1">
    <property type="nucleotide sequence ID" value="NZ_QQBB01000003.1"/>
</dbReference>
<evidence type="ECO:0000313" key="2">
    <source>
        <dbReference type="EMBL" id="RDI60086.1"/>
    </source>
</evidence>
<gene>
    <name evidence="2" type="ORF">DES45_103347</name>
</gene>
<proteinExistence type="predicted"/>
<feature type="domain" description="YjiS-like" evidence="1">
    <location>
        <begin position="7"/>
        <end position="41"/>
    </location>
</feature>
<dbReference type="InterPro" id="IPR009506">
    <property type="entry name" value="YjiS-like"/>
</dbReference>
<evidence type="ECO:0000313" key="3">
    <source>
        <dbReference type="Proteomes" id="UP000254925"/>
    </source>
</evidence>
<dbReference type="OrthoDB" id="8244198at2"/>
<protein>
    <submittedName>
        <fullName evidence="2">Uncharacterized protein YjiS (DUF1127 family)</fullName>
    </submittedName>
</protein>
<organism evidence="2 3">
    <name type="scientific">Microvirga subterranea</name>
    <dbReference type="NCBI Taxonomy" id="186651"/>
    <lineage>
        <taxon>Bacteria</taxon>
        <taxon>Pseudomonadati</taxon>
        <taxon>Pseudomonadota</taxon>
        <taxon>Alphaproteobacteria</taxon>
        <taxon>Hyphomicrobiales</taxon>
        <taxon>Methylobacteriaceae</taxon>
        <taxon>Microvirga</taxon>
    </lineage>
</organism>
<reference evidence="2 3" key="1">
    <citation type="submission" date="2018-07" db="EMBL/GenBank/DDBJ databases">
        <title>Genomic Encyclopedia of Type Strains, Phase IV (KMG-IV): sequencing the most valuable type-strain genomes for metagenomic binning, comparative biology and taxonomic classification.</title>
        <authorList>
            <person name="Goeker M."/>
        </authorList>
    </citation>
    <scope>NUCLEOTIDE SEQUENCE [LARGE SCALE GENOMIC DNA]</scope>
    <source>
        <strain evidence="2 3">DSM 14364</strain>
    </source>
</reference>
<name>A0A370HND9_9HYPH</name>
<accession>A0A370HND9</accession>
<comment type="caution">
    <text evidence="2">The sequence shown here is derived from an EMBL/GenBank/DDBJ whole genome shotgun (WGS) entry which is preliminary data.</text>
</comment>
<evidence type="ECO:0000259" key="1">
    <source>
        <dbReference type="Pfam" id="PF06568"/>
    </source>
</evidence>
<dbReference type="AlphaFoldDB" id="A0A370HND9"/>
<sequence>MFVSYILSKVRAYMRYRDTVRELSQLSDRELDDLGISRFQIDNIARQHAAA</sequence>
<dbReference type="Proteomes" id="UP000254925">
    <property type="component" value="Unassembled WGS sequence"/>
</dbReference>
<keyword evidence="3" id="KW-1185">Reference proteome</keyword>